<dbReference type="Proteomes" id="UP000243459">
    <property type="component" value="Chromosome 10"/>
</dbReference>
<protein>
    <recommendedName>
        <fullName evidence="7">Filament-like plant protein</fullName>
    </recommendedName>
</protein>
<name>A0A5P1E3N0_ASPOF</name>
<dbReference type="PANTHER" id="PTHR31580">
    <property type="entry name" value="FILAMENT-LIKE PLANT PROTEIN 4"/>
    <property type="match status" value="1"/>
</dbReference>
<evidence type="ECO:0000256" key="4">
    <source>
        <dbReference type="SAM" id="MobiDB-lite"/>
    </source>
</evidence>
<proteinExistence type="inferred from homology"/>
<feature type="compositionally biased region" description="Basic residues" evidence="4">
    <location>
        <begin position="1"/>
        <end position="12"/>
    </location>
</feature>
<feature type="compositionally biased region" description="Low complexity" evidence="4">
    <location>
        <begin position="16"/>
        <end position="32"/>
    </location>
</feature>
<dbReference type="InterPro" id="IPR008587">
    <property type="entry name" value="FPP_plant"/>
</dbReference>
<keyword evidence="6" id="KW-1185">Reference proteome</keyword>
<evidence type="ECO:0000256" key="1">
    <source>
        <dbReference type="ARBA" id="ARBA00005921"/>
    </source>
</evidence>
<dbReference type="Gramene" id="ONK57262">
    <property type="protein sequence ID" value="ONK57262"/>
    <property type="gene ID" value="A4U43_C10F18270"/>
</dbReference>
<evidence type="ECO:0000256" key="2">
    <source>
        <dbReference type="ARBA" id="ARBA00023054"/>
    </source>
</evidence>
<dbReference type="PANTHER" id="PTHR31580:SF49">
    <property type="entry name" value="FILAMENT-LIKE PLANT PROTEIN 3"/>
    <property type="match status" value="1"/>
</dbReference>
<dbReference type="OMA" id="NMELNEC"/>
<evidence type="ECO:0000256" key="3">
    <source>
        <dbReference type="SAM" id="Coils"/>
    </source>
</evidence>
<gene>
    <name evidence="5" type="ORF">A4U43_C10F18270</name>
</gene>
<feature type="coiled-coil region" evidence="3">
    <location>
        <begin position="110"/>
        <end position="217"/>
    </location>
</feature>
<evidence type="ECO:0008006" key="7">
    <source>
        <dbReference type="Google" id="ProtNLM"/>
    </source>
</evidence>
<sequence>MDRRSWLWRRKSSDKSAGGETESSGSVSSISERYSDDQEALRGSPVRNSPNNARSPEVTSKIEVHETVKSLNEKLSAALFSISAKEDLVREHAKVAEEAVAGWEKAEKELSVLKQHLETTTKKNSALEDRIGHLDAALKECLRQLRQSREEQEQKLQETLIKKTNDWECLKLELETHITELQAQLEARKAEATIFMEHDLQLKLQAIEKENSNLKAELLTTFDKLQMKTIEMELSTRAAETASKQRLESIKKVSKLEAECRKLQASAKRSSPLKELNCPDSYASARKVLSRNLTSSVEIDLMDDFLEMERVAALPEADRRASKGNPSMAEFDALTCEINALAIEKQDMEMVLAETGDQLNISQERLIVAETKLNEMQRQLNSANGSKHTLEMEVESLESKKKELEAQLETMNFEVEKLREEVRQLEGKAAEISTSCQNIEALILEKEQLEAQLVSANMEVEKERTLSSKLAAKCKNMEAVEAEKIELESKLMSAENKIISLGEKLEEQIRLSSGFTAKVNALEEQREALRSQLEDAHIEAEKLRDKMGILEKDVEIEKTVSAEFVSKTEILEAKKDKLSSLLRSESLEAEKLREKIGILENETESKRVLSLDLETRCKFLEEKIEGERKLSAEFAAKCQTLKDEIEKEIVVASGKLADCQKTIASLSQQLKSLKDFDLMLEIEGPDLDDKENFGITNAQESGLRKCFISI</sequence>
<feature type="region of interest" description="Disordered" evidence="4">
    <location>
        <begin position="1"/>
        <end position="59"/>
    </location>
</feature>
<keyword evidence="2 3" id="KW-0175">Coiled coil</keyword>
<accession>A0A5P1E3N0</accession>
<evidence type="ECO:0000313" key="5">
    <source>
        <dbReference type="EMBL" id="ONK57262.1"/>
    </source>
</evidence>
<feature type="compositionally biased region" description="Polar residues" evidence="4">
    <location>
        <begin position="46"/>
        <end position="58"/>
    </location>
</feature>
<reference evidence="6" key="1">
    <citation type="journal article" date="2017" name="Nat. Commun.">
        <title>The asparagus genome sheds light on the origin and evolution of a young Y chromosome.</title>
        <authorList>
            <person name="Harkess A."/>
            <person name="Zhou J."/>
            <person name="Xu C."/>
            <person name="Bowers J.E."/>
            <person name="Van der Hulst R."/>
            <person name="Ayyampalayam S."/>
            <person name="Mercati F."/>
            <person name="Riccardi P."/>
            <person name="McKain M.R."/>
            <person name="Kakrana A."/>
            <person name="Tang H."/>
            <person name="Ray J."/>
            <person name="Groenendijk J."/>
            <person name="Arikit S."/>
            <person name="Mathioni S.M."/>
            <person name="Nakano M."/>
            <person name="Shan H."/>
            <person name="Telgmann-Rauber A."/>
            <person name="Kanno A."/>
            <person name="Yue Z."/>
            <person name="Chen H."/>
            <person name="Li W."/>
            <person name="Chen Y."/>
            <person name="Xu X."/>
            <person name="Zhang Y."/>
            <person name="Luo S."/>
            <person name="Chen H."/>
            <person name="Gao J."/>
            <person name="Mao Z."/>
            <person name="Pires J.C."/>
            <person name="Luo M."/>
            <person name="Kudrna D."/>
            <person name="Wing R.A."/>
            <person name="Meyers B.C."/>
            <person name="Yi K."/>
            <person name="Kong H."/>
            <person name="Lavrijsen P."/>
            <person name="Sunseri F."/>
            <person name="Falavigna A."/>
            <person name="Ye Y."/>
            <person name="Leebens-Mack J.H."/>
            <person name="Chen G."/>
        </authorList>
    </citation>
    <scope>NUCLEOTIDE SEQUENCE [LARGE SCALE GENOMIC DNA]</scope>
    <source>
        <strain evidence="6">cv. DH0086</strain>
    </source>
</reference>
<feature type="coiled-coil region" evidence="3">
    <location>
        <begin position="359"/>
        <end position="602"/>
    </location>
</feature>
<dbReference type="Pfam" id="PF05911">
    <property type="entry name" value="FPP"/>
    <property type="match status" value="2"/>
</dbReference>
<dbReference type="AlphaFoldDB" id="A0A5P1E3N0"/>
<comment type="similarity">
    <text evidence="1">Belongs to the FPP family.</text>
</comment>
<dbReference type="EMBL" id="CM007390">
    <property type="protein sequence ID" value="ONK57262.1"/>
    <property type="molecule type" value="Genomic_DNA"/>
</dbReference>
<evidence type="ECO:0000313" key="6">
    <source>
        <dbReference type="Proteomes" id="UP000243459"/>
    </source>
</evidence>
<organism evidence="5 6">
    <name type="scientific">Asparagus officinalis</name>
    <name type="common">Garden asparagus</name>
    <dbReference type="NCBI Taxonomy" id="4686"/>
    <lineage>
        <taxon>Eukaryota</taxon>
        <taxon>Viridiplantae</taxon>
        <taxon>Streptophyta</taxon>
        <taxon>Embryophyta</taxon>
        <taxon>Tracheophyta</taxon>
        <taxon>Spermatophyta</taxon>
        <taxon>Magnoliopsida</taxon>
        <taxon>Liliopsida</taxon>
        <taxon>Asparagales</taxon>
        <taxon>Asparagaceae</taxon>
        <taxon>Asparagoideae</taxon>
        <taxon>Asparagus</taxon>
    </lineage>
</organism>